<dbReference type="Proteomes" id="UP001597340">
    <property type="component" value="Unassembled WGS sequence"/>
</dbReference>
<keyword evidence="1" id="KW-0472">Membrane</keyword>
<comment type="caution">
    <text evidence="2">The sequence shown here is derived from an EMBL/GenBank/DDBJ whole genome shotgun (WGS) entry which is preliminary data.</text>
</comment>
<keyword evidence="1" id="KW-0812">Transmembrane</keyword>
<keyword evidence="3" id="KW-1185">Reference proteome</keyword>
<keyword evidence="1" id="KW-1133">Transmembrane helix</keyword>
<reference evidence="3" key="1">
    <citation type="journal article" date="2019" name="Int. J. Syst. Evol. Microbiol.">
        <title>The Global Catalogue of Microorganisms (GCM) 10K type strain sequencing project: providing services to taxonomists for standard genome sequencing and annotation.</title>
        <authorList>
            <consortium name="The Broad Institute Genomics Platform"/>
            <consortium name="The Broad Institute Genome Sequencing Center for Infectious Disease"/>
            <person name="Wu L."/>
            <person name="Ma J."/>
        </authorList>
    </citation>
    <scope>NUCLEOTIDE SEQUENCE [LARGE SCALE GENOMIC DNA]</scope>
    <source>
        <strain evidence="3">CCM 9147</strain>
    </source>
</reference>
<feature type="transmembrane region" description="Helical" evidence="1">
    <location>
        <begin position="12"/>
        <end position="32"/>
    </location>
</feature>
<evidence type="ECO:0000256" key="1">
    <source>
        <dbReference type="SAM" id="Phobius"/>
    </source>
</evidence>
<dbReference type="RefSeq" id="WP_229526742.1">
    <property type="nucleotide sequence ID" value="NZ_JAFFQR010000112.1"/>
</dbReference>
<dbReference type="EMBL" id="JBHTNZ010000003">
    <property type="protein sequence ID" value="MFD1460629.1"/>
    <property type="molecule type" value="Genomic_DNA"/>
</dbReference>
<evidence type="ECO:0008006" key="4">
    <source>
        <dbReference type="Google" id="ProtNLM"/>
    </source>
</evidence>
<sequence length="84" mass="9510">MARRKSVKRLINIGLPLIVVLMIVAALTTYFWQMRLQKQDEVKMANMADMAGMTHMEHMAGMVASDSEEGTVKVSFKKNSQYSD</sequence>
<organism evidence="2 3">
    <name type="scientific">Paenibacillus farraposensis</name>
    <dbReference type="NCBI Taxonomy" id="2807095"/>
    <lineage>
        <taxon>Bacteria</taxon>
        <taxon>Bacillati</taxon>
        <taxon>Bacillota</taxon>
        <taxon>Bacilli</taxon>
        <taxon>Bacillales</taxon>
        <taxon>Paenibacillaceae</taxon>
        <taxon>Paenibacillus</taxon>
    </lineage>
</organism>
<name>A0ABW4D7D6_9BACL</name>
<evidence type="ECO:0000313" key="2">
    <source>
        <dbReference type="EMBL" id="MFD1460629.1"/>
    </source>
</evidence>
<protein>
    <recommendedName>
        <fullName evidence="4">Methyl-accepting chemotaxis protein</fullName>
    </recommendedName>
</protein>
<proteinExistence type="predicted"/>
<evidence type="ECO:0000313" key="3">
    <source>
        <dbReference type="Proteomes" id="UP001597340"/>
    </source>
</evidence>
<gene>
    <name evidence="2" type="ORF">ACFQ5D_04015</name>
</gene>
<accession>A0ABW4D7D6</accession>